<dbReference type="EMBL" id="VUMU01000007">
    <property type="protein sequence ID" value="MST58148.1"/>
    <property type="molecule type" value="Genomic_DNA"/>
</dbReference>
<dbReference type="AlphaFoldDB" id="A0A6L5YJJ0"/>
<proteinExistence type="predicted"/>
<evidence type="ECO:0000313" key="3">
    <source>
        <dbReference type="Proteomes" id="UP000476055"/>
    </source>
</evidence>
<evidence type="ECO:0000313" key="2">
    <source>
        <dbReference type="EMBL" id="MST58148.1"/>
    </source>
</evidence>
<gene>
    <name evidence="2" type="ORF">FYJ59_07830</name>
</gene>
<reference evidence="2 3" key="1">
    <citation type="submission" date="2019-08" db="EMBL/GenBank/DDBJ databases">
        <title>In-depth cultivation of the pig gut microbiome towards novel bacterial diversity and tailored functional studies.</title>
        <authorList>
            <person name="Wylensek D."/>
            <person name="Hitch T.C.A."/>
            <person name="Clavel T."/>
        </authorList>
    </citation>
    <scope>NUCLEOTIDE SEQUENCE [LARGE SCALE GENOMIC DNA]</scope>
    <source>
        <strain evidence="2 3">WCA3-601-WT-6H</strain>
    </source>
</reference>
<dbReference type="RefSeq" id="WP_154496291.1">
    <property type="nucleotide sequence ID" value="NZ_VUMU01000007.1"/>
</dbReference>
<dbReference type="Pfam" id="PF04071">
    <property type="entry name" value="zf-like"/>
    <property type="match status" value="1"/>
</dbReference>
<keyword evidence="3" id="KW-1185">Reference proteome</keyword>
<dbReference type="Proteomes" id="UP000476055">
    <property type="component" value="Unassembled WGS sequence"/>
</dbReference>
<name>A0A6L5YJJ0_9FIRM</name>
<comment type="caution">
    <text evidence="2">The sequence shown here is derived from an EMBL/GenBank/DDBJ whole genome shotgun (WGS) entry which is preliminary data.</text>
</comment>
<organism evidence="2 3">
    <name type="scientific">Waltera intestinalis</name>
    <dbReference type="NCBI Taxonomy" id="2606635"/>
    <lineage>
        <taxon>Bacteria</taxon>
        <taxon>Bacillati</taxon>
        <taxon>Bacillota</taxon>
        <taxon>Clostridia</taxon>
        <taxon>Lachnospirales</taxon>
        <taxon>Lachnospiraceae</taxon>
        <taxon>Waltera</taxon>
    </lineage>
</organism>
<dbReference type="InterPro" id="IPR007212">
    <property type="entry name" value="Zf-like"/>
</dbReference>
<evidence type="ECO:0000259" key="1">
    <source>
        <dbReference type="Pfam" id="PF04071"/>
    </source>
</evidence>
<protein>
    <submittedName>
        <fullName evidence="2">Metal-binding protein</fullName>
    </submittedName>
</protein>
<accession>A0A6L5YJJ0</accession>
<feature type="domain" description="Cysteine-rich small" evidence="1">
    <location>
        <begin position="5"/>
        <end position="78"/>
    </location>
</feature>
<sequence>MENSYRFFENKNCKYFPCHKGLTEFNCLFCYCPMYRLEHCPGNPRYFEKNGRRIKDCSDCTFPHDPEHYDTIMQILRET</sequence>